<reference evidence="10" key="1">
    <citation type="journal article" date="2021" name="PeerJ">
        <title>Extensive microbial diversity within the chicken gut microbiome revealed by metagenomics and culture.</title>
        <authorList>
            <person name="Gilroy R."/>
            <person name="Ravi A."/>
            <person name="Getino M."/>
            <person name="Pursley I."/>
            <person name="Horton D.L."/>
            <person name="Alikhan N.F."/>
            <person name="Baker D."/>
            <person name="Gharbi K."/>
            <person name="Hall N."/>
            <person name="Watson M."/>
            <person name="Adriaenssens E.M."/>
            <person name="Foster-Nyarko E."/>
            <person name="Jarju S."/>
            <person name="Secka A."/>
            <person name="Antonio M."/>
            <person name="Oren A."/>
            <person name="Chaudhuri R.R."/>
            <person name="La Ragione R."/>
            <person name="Hildebrand F."/>
            <person name="Pallen M.J."/>
        </authorList>
    </citation>
    <scope>NUCLEOTIDE SEQUENCE</scope>
    <source>
        <strain evidence="10">ChiGjej1B1-1692</strain>
    </source>
</reference>
<keyword evidence="7" id="KW-0472">Membrane</keyword>
<dbReference type="SUPFAM" id="SSF49899">
    <property type="entry name" value="Concanavalin A-like lectins/glucanases"/>
    <property type="match status" value="1"/>
</dbReference>
<dbReference type="SUPFAM" id="SSF49785">
    <property type="entry name" value="Galactose-binding domain-like"/>
    <property type="match status" value="1"/>
</dbReference>
<feature type="region of interest" description="Disordered" evidence="6">
    <location>
        <begin position="1729"/>
        <end position="1787"/>
    </location>
</feature>
<dbReference type="EMBL" id="DWWK01000059">
    <property type="protein sequence ID" value="HJC38323.1"/>
    <property type="molecule type" value="Genomic_DNA"/>
</dbReference>
<keyword evidence="7" id="KW-0812">Transmembrane</keyword>
<dbReference type="InterPro" id="IPR025883">
    <property type="entry name" value="Cadherin-like_domain"/>
</dbReference>
<dbReference type="InterPro" id="IPR013320">
    <property type="entry name" value="ConA-like_dom_sf"/>
</dbReference>
<feature type="domain" description="Glycosyl hydrolase family 98 putative carbohydrate-binding module" evidence="9">
    <location>
        <begin position="1347"/>
        <end position="1508"/>
    </location>
</feature>
<evidence type="ECO:0000256" key="1">
    <source>
        <dbReference type="ARBA" id="ARBA00001255"/>
    </source>
</evidence>
<feature type="domain" description="BIG2" evidence="8">
    <location>
        <begin position="664"/>
        <end position="742"/>
    </location>
</feature>
<dbReference type="InterPro" id="IPR013222">
    <property type="entry name" value="Glyco_hyd_98_carb-bd"/>
</dbReference>
<evidence type="ECO:0000256" key="2">
    <source>
        <dbReference type="ARBA" id="ARBA00001271"/>
    </source>
</evidence>
<dbReference type="SMART" id="SM00710">
    <property type="entry name" value="PbH1"/>
    <property type="match status" value="6"/>
</dbReference>
<dbReference type="InterPro" id="IPR056441">
    <property type="entry name" value="Beta-barrel_GLAA-B_II"/>
</dbReference>
<evidence type="ECO:0000256" key="4">
    <source>
        <dbReference type="ARBA" id="ARBA00022801"/>
    </source>
</evidence>
<proteinExistence type="predicted"/>
<evidence type="ECO:0000259" key="9">
    <source>
        <dbReference type="SMART" id="SM00776"/>
    </source>
</evidence>
<dbReference type="Gene3D" id="2.60.40.1080">
    <property type="match status" value="2"/>
</dbReference>
<feature type="compositionally biased region" description="Polar residues" evidence="6">
    <location>
        <begin position="1769"/>
        <end position="1787"/>
    </location>
</feature>
<organism evidence="10 11">
    <name type="scientific">Candidatus Mediterraneibacter faecigallinarum</name>
    <dbReference type="NCBI Taxonomy" id="2838669"/>
    <lineage>
        <taxon>Bacteria</taxon>
        <taxon>Bacillati</taxon>
        <taxon>Bacillota</taxon>
        <taxon>Clostridia</taxon>
        <taxon>Lachnospirales</taxon>
        <taxon>Lachnospiraceae</taxon>
        <taxon>Mediterraneibacter</taxon>
    </lineage>
</organism>
<evidence type="ECO:0000256" key="3">
    <source>
        <dbReference type="ARBA" id="ARBA00022737"/>
    </source>
</evidence>
<dbReference type="Gene3D" id="2.160.20.10">
    <property type="entry name" value="Single-stranded right-handed beta-helix, Pectin lyase-like"/>
    <property type="match status" value="2"/>
</dbReference>
<evidence type="ECO:0000313" key="11">
    <source>
        <dbReference type="Proteomes" id="UP000823894"/>
    </source>
</evidence>
<evidence type="ECO:0000256" key="5">
    <source>
        <dbReference type="ARBA" id="ARBA00023295"/>
    </source>
</evidence>
<dbReference type="Gene3D" id="2.60.120.200">
    <property type="match status" value="1"/>
</dbReference>
<dbReference type="Pfam" id="PF08305">
    <property type="entry name" value="NPCBM"/>
    <property type="match status" value="1"/>
</dbReference>
<comment type="catalytic activity">
    <reaction evidence="1">
        <text>Hydrolysis of terminal, non-reducing alpha-D-galactose residues in alpha-D-galactosides, including galactose oligosaccharides, galactomannans and galactolipids.</text>
        <dbReference type="EC" id="3.2.1.22"/>
    </reaction>
</comment>
<dbReference type="Pfam" id="PF23764">
    <property type="entry name" value="Beta-barrel_GLAA-B_II"/>
    <property type="match status" value="1"/>
</dbReference>
<sequence length="1818" mass="197581">MKAKRCRNSGTAGSILKRCGGRRAVPAVLAVILAGSSIFPYAGGISQVQAAEENITTIDVTDFGADPGGARDSAEAVIKALDEAERIQEESPDESIVISFPKGEYQIYPDKAEERELYVSNTVGADTTYKDKKIGILVEDLKNITIDGNGSDFIFHGKMTTFAAIRSENVTFEEFSVDFAVPTVVDVTVEETDGNTATVYIPECYNYKVENNSLYWYSDKSPYTDEYYWTGTDKFPNNYPQSIDLKTGITTRSNDLFNNKTAIEDLGNHRVKFTYSEKPGSVNAGMCYQMRPTVRDTPGTFFWLSKDIKMEQLDIKFLHGFGMVGQTSENISLHDVDFKAPENTGRTTAGYADFVQMSGCKGLIDIQDCYFANAHDDPINIHGTFQQVANISEDRREVTVRYKHNETAGFPSFAAGDEVEFTRQSNMLPVEDSVRTVERVISGPTGDSSEGISLTDTVIRFTEPIPEEVTANEYVAENITYTPSVNIKGNLFRQIPTRGVLVTTRQPVVIEDNVFEGMSMAAIYISCDAQSWYESGRVEDVLIQNNTFYRCGGNGVIFIEPTNPTVSTDSTVHKNIRILNNEFYQSGNRTVDAKSVDGLTIEGNKIYRFNPNVALDLTAADTELTIGQTMKLDVQAQASALNADIYGFNGCKNVVIADNSYDNGLKMNVSISNMQESDVQISEQEGILIGNGQATPAVGTIHYESSDPSVAEVSYDGVVTAVSEGTADITAYSVMNGRKYVSNVQTVNVAETGDTVYPQSVILTSDGDVLEGVGSTMQFTAAVMPENVSDASVTYSVADARTGESTSAAEISADGVLTAKAAGAVEVRATASNGMTARKLVVIKEAGIVLSDAFEIKKETSGMWRLNPEDESLSIWPTGGSEWAAGNGATNIFLTDVPDADTVSVTVKMDGKTQNGYEEGGIVLYKDSDNYTAIQRKHAGGSPNINVTTENAGSPSEAGIADIPENAVYFKLEKTGDSISGFYSIDGSEWTLVRTVENAGLQDGFKAGILCACGNGVTEIRFSQFAVNGEQVPFAEPAVLPEVADVQTIYDAESNTLSAQYDTSGDSTDFDIVRWMKAEEEDGAYELVAGMEGNQIEVPYELSGSYFKAVVIPGISNGAYGEPAAAEQAVKTEKTEMEELKPANSGLEAVESSVDFGAFQKSVYYYLASAPETDHVSMKFLPEEGADVLVTQNGKHLEQTEDNSYEISLSPGINALEVFVTAQDGETQSVYRFIVLHNTVSDIQEPDAANAKLEEVDAGKFAVLDKEFSPEENNYTGKVFAEEIRFTFTAEERNAVIHVKQDGEETASAAHRLEQNLHFYKGENVVEVQVCSEDGEHEQTYRFVFDAPEVIYLSDLAYNAEKSYCGNASENQIQYDKSTGNKINNVVTPTDITLLQEDGSIRTFERGIGAHATSDIYFDIEGMAVDTFTTYFGIDQEVGKGESSVRFAFYKDAEEIPYDGQEDEMLENTAMKQISFSVKDAKELRLYADAGQYEWSDHVSYGDAKFTTTFAEKPQTPEDEISTAVLEYALSLAETADTEGVVDSVVKIFNDAKAAAEDILARVQEGDPTVTQELVDESWQNLIKAMQYLSFKQGDKTDLQKVIDMAKSLDLNEYLDEGKQAFTDAIAAAEAVLANGDAMQDEVDQSWKDLLKAMSELRLKPSKDALKDLIDEANGMSTEGADEETIAVFQNALASAMSVYDNEQATEEEVAAAEEDLQAALDQLRVAAGDTEDPDNSGNDGNTGNGGSSQDQNGQNSGSSADTSDKDNASAQIDTTENNSAQKSVKTGDTAAPIVGAAAMMLAAAAGVMAYRWRRETR</sequence>
<dbReference type="Pfam" id="PF07081">
    <property type="entry name" value="DUF1349"/>
    <property type="match status" value="1"/>
</dbReference>
<dbReference type="InterPro" id="IPR011050">
    <property type="entry name" value="Pectin_lyase_fold/virulence"/>
</dbReference>
<comment type="catalytic activity">
    <reaction evidence="2">
        <text>Hydrolysis of terminal, non-reducing branched (1-&gt;3)-alpha-D-galactosidic residues, producing free D-galactose.</text>
        <dbReference type="EC" id="3.2.1.n1"/>
    </reaction>
</comment>
<dbReference type="SMART" id="SM00776">
    <property type="entry name" value="NPCBM"/>
    <property type="match status" value="1"/>
</dbReference>
<evidence type="ECO:0000259" key="8">
    <source>
        <dbReference type="SMART" id="SM00635"/>
    </source>
</evidence>
<feature type="transmembrane region" description="Helical" evidence="7">
    <location>
        <begin position="24"/>
        <end position="43"/>
    </location>
</feature>
<evidence type="ECO:0000256" key="6">
    <source>
        <dbReference type="SAM" id="MobiDB-lite"/>
    </source>
</evidence>
<dbReference type="Gene3D" id="2.60.120.1060">
    <property type="entry name" value="NPCBM/NEW2 domain"/>
    <property type="match status" value="1"/>
</dbReference>
<keyword evidence="5" id="KW-0326">Glycosidase</keyword>
<feature type="transmembrane region" description="Helical" evidence="7">
    <location>
        <begin position="1791"/>
        <end position="1811"/>
    </location>
</feature>
<reference evidence="10" key="2">
    <citation type="submission" date="2021-04" db="EMBL/GenBank/DDBJ databases">
        <authorList>
            <person name="Gilroy R."/>
        </authorList>
    </citation>
    <scope>NUCLEOTIDE SEQUENCE</scope>
    <source>
        <strain evidence="10">ChiGjej1B1-1692</strain>
    </source>
</reference>
<dbReference type="InterPro" id="IPR012334">
    <property type="entry name" value="Pectin_lyas_fold"/>
</dbReference>
<comment type="caution">
    <text evidence="10">The sequence shown here is derived from an EMBL/GenBank/DDBJ whole genome shotgun (WGS) entry which is preliminary data.</text>
</comment>
<gene>
    <name evidence="10" type="ORF">H9757_04585</name>
</gene>
<name>A0A9D2SWH3_9FIRM</name>
<feature type="domain" description="BIG2" evidence="8">
    <location>
        <begin position="757"/>
        <end position="841"/>
    </location>
</feature>
<protein>
    <submittedName>
        <fullName evidence="10">NPCBM/NEW2 domain-containing protein</fullName>
    </submittedName>
</protein>
<dbReference type="InterPro" id="IPR008964">
    <property type="entry name" value="Invasin/intimin_cell_adhesion"/>
</dbReference>
<evidence type="ECO:0000313" key="10">
    <source>
        <dbReference type="EMBL" id="HJC38323.1"/>
    </source>
</evidence>
<evidence type="ECO:0000256" key="7">
    <source>
        <dbReference type="SAM" id="Phobius"/>
    </source>
</evidence>
<dbReference type="Pfam" id="PF02368">
    <property type="entry name" value="Big_2"/>
    <property type="match status" value="2"/>
</dbReference>
<dbReference type="InterPro" id="IPR038637">
    <property type="entry name" value="NPCBM_sf"/>
</dbReference>
<dbReference type="GO" id="GO:0004557">
    <property type="term" value="F:alpha-galactosidase activity"/>
    <property type="evidence" value="ECO:0007669"/>
    <property type="project" value="UniProtKB-EC"/>
</dbReference>
<dbReference type="InterPro" id="IPR003343">
    <property type="entry name" value="Big_2"/>
</dbReference>
<keyword evidence="3" id="KW-0677">Repeat</keyword>
<dbReference type="Pfam" id="PF12733">
    <property type="entry name" value="Cadherin-like"/>
    <property type="match status" value="1"/>
</dbReference>
<dbReference type="SMART" id="SM00635">
    <property type="entry name" value="BID_2"/>
    <property type="match status" value="2"/>
</dbReference>
<dbReference type="InterPro" id="IPR008979">
    <property type="entry name" value="Galactose-bd-like_sf"/>
</dbReference>
<dbReference type="InterPro" id="IPR009784">
    <property type="entry name" value="DUF1349"/>
</dbReference>
<dbReference type="SUPFAM" id="SSF49373">
    <property type="entry name" value="Invasin/intimin cell-adhesion fragments"/>
    <property type="match status" value="1"/>
</dbReference>
<keyword evidence="7" id="KW-1133">Transmembrane helix</keyword>
<feature type="compositionally biased region" description="Low complexity" evidence="6">
    <location>
        <begin position="1748"/>
        <end position="1760"/>
    </location>
</feature>
<dbReference type="InterPro" id="IPR006626">
    <property type="entry name" value="PbH1"/>
</dbReference>
<dbReference type="Proteomes" id="UP000823894">
    <property type="component" value="Unassembled WGS sequence"/>
</dbReference>
<dbReference type="Pfam" id="PF07554">
    <property type="entry name" value="FIVAR"/>
    <property type="match status" value="2"/>
</dbReference>
<accession>A0A9D2SWH3</accession>
<dbReference type="SUPFAM" id="SSF51126">
    <property type="entry name" value="Pectin lyase-like"/>
    <property type="match status" value="1"/>
</dbReference>
<dbReference type="Gene3D" id="1.20.1270.90">
    <property type="entry name" value="AF1782-like"/>
    <property type="match status" value="2"/>
</dbReference>
<keyword evidence="4" id="KW-0378">Hydrolase</keyword>